<accession>A0A6J0SBT5</accession>
<dbReference type="GO" id="GO:0005778">
    <property type="term" value="C:peroxisomal membrane"/>
    <property type="evidence" value="ECO:0007669"/>
    <property type="project" value="InterPro"/>
</dbReference>
<protein>
    <submittedName>
        <fullName evidence="3">Peroxisome assembly protein 26 isoform X2</fullName>
    </submittedName>
</protein>
<feature type="compositionally biased region" description="Low complexity" evidence="1">
    <location>
        <begin position="21"/>
        <end position="36"/>
    </location>
</feature>
<feature type="region of interest" description="Disordered" evidence="1">
    <location>
        <begin position="1"/>
        <end position="36"/>
    </location>
</feature>
<evidence type="ECO:0000313" key="2">
    <source>
        <dbReference type="Proteomes" id="UP001652642"/>
    </source>
</evidence>
<sequence length="315" mass="35545">MKRRDESSSSSAFAGLGGAGSLLRSSEPPALSPAASPAASLLEDATDLLVMQRDFAAALDRCERGWQSLLLAEPEDQERDSSEVLKCSLCIVGIQALAEMNRWREVLPWLLQYYQDPECWPPQILELCILLHSKVEEPHLMLEIGNDWLRSSANQNLHHYGLLVQLYLFHVLLPLGRFAEAEELVQGCKDLSIEQQVEAHERIKEKQRQWLQQEEEDLSPPEEPDVAWKQQLGFVSQKMLTALAQLGSMLGSLVGQLCSIPYKKTLLAAFMLCLIVVRLDPASPTSLPFLYRLLQLLRQARMAVFSPHHRPPMQD</sequence>
<dbReference type="CTD" id="55670"/>
<keyword evidence="2" id="KW-1185">Reference proteome</keyword>
<evidence type="ECO:0000313" key="3">
    <source>
        <dbReference type="RefSeq" id="XP_020633732.2"/>
    </source>
</evidence>
<dbReference type="OrthoDB" id="5954192at2759"/>
<dbReference type="GeneID" id="110070401"/>
<dbReference type="AlphaFoldDB" id="A0A6J0SBT5"/>
<dbReference type="RefSeq" id="XP_020633732.2">
    <property type="nucleotide sequence ID" value="XM_020778073.2"/>
</dbReference>
<dbReference type="Pfam" id="PF07163">
    <property type="entry name" value="Pex26"/>
    <property type="match status" value="1"/>
</dbReference>
<name>A0A6J0SBT5_9SAUR</name>
<dbReference type="KEGG" id="pvt:110070401"/>
<dbReference type="PANTHER" id="PTHR16262:SF2">
    <property type="entry name" value="PEROXISOME ASSEMBLY PROTEIN 26"/>
    <property type="match status" value="1"/>
</dbReference>
<organism evidence="2 3">
    <name type="scientific">Pogona vitticeps</name>
    <name type="common">central bearded dragon</name>
    <dbReference type="NCBI Taxonomy" id="103695"/>
    <lineage>
        <taxon>Eukaryota</taxon>
        <taxon>Metazoa</taxon>
        <taxon>Chordata</taxon>
        <taxon>Craniata</taxon>
        <taxon>Vertebrata</taxon>
        <taxon>Euteleostomi</taxon>
        <taxon>Lepidosauria</taxon>
        <taxon>Squamata</taxon>
        <taxon>Bifurcata</taxon>
        <taxon>Unidentata</taxon>
        <taxon>Episquamata</taxon>
        <taxon>Toxicofera</taxon>
        <taxon>Iguania</taxon>
        <taxon>Acrodonta</taxon>
        <taxon>Agamidae</taxon>
        <taxon>Amphibolurinae</taxon>
        <taxon>Pogona</taxon>
    </lineage>
</organism>
<dbReference type="InterPro" id="IPR010797">
    <property type="entry name" value="Pex26"/>
</dbReference>
<dbReference type="InParanoid" id="A0A6J0SBT5"/>
<dbReference type="GO" id="GO:0044877">
    <property type="term" value="F:protein-containing complex binding"/>
    <property type="evidence" value="ECO:0007669"/>
    <property type="project" value="InterPro"/>
</dbReference>
<gene>
    <name evidence="3" type="primary">PEX26</name>
</gene>
<dbReference type="PANTHER" id="PTHR16262">
    <property type="entry name" value="PEROXISOME ASSEMBLY PROTEIN 26"/>
    <property type="match status" value="1"/>
</dbReference>
<dbReference type="Proteomes" id="UP001652642">
    <property type="component" value="Chromosome 5"/>
</dbReference>
<dbReference type="GO" id="GO:0051117">
    <property type="term" value="F:ATPase binding"/>
    <property type="evidence" value="ECO:0007669"/>
    <property type="project" value="TreeGrafter"/>
</dbReference>
<evidence type="ECO:0000256" key="1">
    <source>
        <dbReference type="SAM" id="MobiDB-lite"/>
    </source>
</evidence>
<dbReference type="GO" id="GO:0016558">
    <property type="term" value="P:protein import into peroxisome matrix"/>
    <property type="evidence" value="ECO:0007669"/>
    <property type="project" value="TreeGrafter"/>
</dbReference>
<dbReference type="GO" id="GO:0045046">
    <property type="term" value="P:protein import into peroxisome membrane"/>
    <property type="evidence" value="ECO:0007669"/>
    <property type="project" value="InterPro"/>
</dbReference>
<proteinExistence type="predicted"/>
<reference evidence="3" key="1">
    <citation type="submission" date="2025-08" db="UniProtKB">
        <authorList>
            <consortium name="RefSeq"/>
        </authorList>
    </citation>
    <scope>IDENTIFICATION</scope>
</reference>